<comment type="caution">
    <text evidence="1">The sequence shown here is derived from an EMBL/GenBank/DDBJ whole genome shotgun (WGS) entry which is preliminary data.</text>
</comment>
<reference evidence="1" key="1">
    <citation type="submission" date="2023-01" db="EMBL/GenBank/DDBJ databases">
        <authorList>
            <person name="Van Ghelder C."/>
            <person name="Rancurel C."/>
        </authorList>
    </citation>
    <scope>NUCLEOTIDE SEQUENCE</scope>
    <source>
        <strain evidence="1">CNCM I-4278</strain>
    </source>
</reference>
<dbReference type="EMBL" id="CAOQHR010000011">
    <property type="protein sequence ID" value="CAI6341078.1"/>
    <property type="molecule type" value="Genomic_DNA"/>
</dbReference>
<dbReference type="InterPro" id="IPR006175">
    <property type="entry name" value="YjgF/YER057c/UK114"/>
</dbReference>
<dbReference type="Proteomes" id="UP001152607">
    <property type="component" value="Unassembled WGS sequence"/>
</dbReference>
<dbReference type="Pfam" id="PF01042">
    <property type="entry name" value="Ribonuc_L-PSP"/>
    <property type="match status" value="1"/>
</dbReference>
<evidence type="ECO:0000313" key="2">
    <source>
        <dbReference type="Proteomes" id="UP001152607"/>
    </source>
</evidence>
<name>A0A9W4UQF5_9PLEO</name>
<protein>
    <recommendedName>
        <fullName evidence="3">YjgF-like protein</fullName>
    </recommendedName>
</protein>
<dbReference type="PANTHER" id="PTHR11803">
    <property type="entry name" value="2-IMINOBUTANOATE/2-IMINOPROPANOATE DEAMINASE RIDA"/>
    <property type="match status" value="1"/>
</dbReference>
<organism evidence="1 2">
    <name type="scientific">Periconia digitata</name>
    <dbReference type="NCBI Taxonomy" id="1303443"/>
    <lineage>
        <taxon>Eukaryota</taxon>
        <taxon>Fungi</taxon>
        <taxon>Dikarya</taxon>
        <taxon>Ascomycota</taxon>
        <taxon>Pezizomycotina</taxon>
        <taxon>Dothideomycetes</taxon>
        <taxon>Pleosporomycetidae</taxon>
        <taxon>Pleosporales</taxon>
        <taxon>Massarineae</taxon>
        <taxon>Periconiaceae</taxon>
        <taxon>Periconia</taxon>
    </lineage>
</organism>
<evidence type="ECO:0000313" key="1">
    <source>
        <dbReference type="EMBL" id="CAI6341078.1"/>
    </source>
</evidence>
<dbReference type="PANTHER" id="PTHR11803:SF39">
    <property type="entry name" value="2-IMINOBUTANOATE_2-IMINOPROPANOATE DEAMINASE"/>
    <property type="match status" value="1"/>
</dbReference>
<proteinExistence type="predicted"/>
<sequence length="146" mass="15899">MPSKNICFNPSGHDTYSPAYSHVSSVPISGTHNLVSFAGQIGRDDDHNVPEDLGAQVSIALANVDKCLESVNATKDDIVQVRQYIVDLLHDRDGEKNVPNPVRAKLYAEWMGGRKPPSTVLGVQSLANKELLYEIEVICVVENKAG</sequence>
<dbReference type="InterPro" id="IPR035959">
    <property type="entry name" value="RutC-like_sf"/>
</dbReference>
<dbReference type="Gene3D" id="3.30.1330.40">
    <property type="entry name" value="RutC-like"/>
    <property type="match status" value="1"/>
</dbReference>
<keyword evidence="2" id="KW-1185">Reference proteome</keyword>
<dbReference type="OrthoDB" id="309640at2759"/>
<gene>
    <name evidence="1" type="ORF">PDIGIT_LOCUS14269</name>
</gene>
<dbReference type="AlphaFoldDB" id="A0A9W4UQF5"/>
<dbReference type="SUPFAM" id="SSF55298">
    <property type="entry name" value="YjgF-like"/>
    <property type="match status" value="1"/>
</dbReference>
<dbReference type="GO" id="GO:0005829">
    <property type="term" value="C:cytosol"/>
    <property type="evidence" value="ECO:0007669"/>
    <property type="project" value="TreeGrafter"/>
</dbReference>
<accession>A0A9W4UQF5</accession>
<dbReference type="GO" id="GO:0019239">
    <property type="term" value="F:deaminase activity"/>
    <property type="evidence" value="ECO:0007669"/>
    <property type="project" value="TreeGrafter"/>
</dbReference>
<evidence type="ECO:0008006" key="3">
    <source>
        <dbReference type="Google" id="ProtNLM"/>
    </source>
</evidence>